<dbReference type="GeneID" id="75075215"/>
<dbReference type="PROSITE" id="PS50943">
    <property type="entry name" value="HTH_CROC1"/>
    <property type="match status" value="1"/>
</dbReference>
<evidence type="ECO:0000313" key="5">
    <source>
        <dbReference type="EMBL" id="EJU18787.1"/>
    </source>
</evidence>
<evidence type="ECO:0000313" key="6">
    <source>
        <dbReference type="Proteomes" id="UP000003120"/>
    </source>
</evidence>
<keyword evidence="1" id="KW-0805">Transcription regulation</keyword>
<dbReference type="InterPro" id="IPR001387">
    <property type="entry name" value="Cro/C1-type_HTH"/>
</dbReference>
<name>A0AAN4AU02_9FUSO</name>
<comment type="caution">
    <text evidence="5">The sequence shown here is derived from an EMBL/GenBank/DDBJ whole genome shotgun (WGS) entry which is preliminary data.</text>
</comment>
<dbReference type="InterPro" id="IPR039418">
    <property type="entry name" value="LexA-like"/>
</dbReference>
<reference evidence="5 6" key="1">
    <citation type="submission" date="2012-07" db="EMBL/GenBank/DDBJ databases">
        <authorList>
            <person name="Durkin A.S."/>
            <person name="McCorrison J."/>
            <person name="Torralba M."/>
            <person name="Gillis M."/>
            <person name="Methe B."/>
            <person name="Sutton G."/>
            <person name="Nelson K.E."/>
        </authorList>
    </citation>
    <scope>NUCLEOTIDE SEQUENCE [LARGE SCALE GENOMIC DNA]</scope>
    <source>
        <strain evidence="5 6">Fnf 1007</strain>
    </source>
</reference>
<dbReference type="Gene3D" id="2.10.109.10">
    <property type="entry name" value="Umud Fragment, subunit A"/>
    <property type="match status" value="1"/>
</dbReference>
<evidence type="ECO:0000256" key="1">
    <source>
        <dbReference type="ARBA" id="ARBA00023015"/>
    </source>
</evidence>
<dbReference type="EMBL" id="ALKK01000011">
    <property type="protein sequence ID" value="EJU18787.1"/>
    <property type="molecule type" value="Genomic_DNA"/>
</dbReference>
<dbReference type="SMART" id="SM00530">
    <property type="entry name" value="HTH_XRE"/>
    <property type="match status" value="1"/>
</dbReference>
<dbReference type="SUPFAM" id="SSF47413">
    <property type="entry name" value="lambda repressor-like DNA-binding domains"/>
    <property type="match status" value="1"/>
</dbReference>
<dbReference type="SUPFAM" id="SSF51306">
    <property type="entry name" value="LexA/Signal peptidase"/>
    <property type="match status" value="1"/>
</dbReference>
<keyword evidence="2 5" id="KW-0238">DNA-binding</keyword>
<evidence type="ECO:0000259" key="4">
    <source>
        <dbReference type="PROSITE" id="PS50943"/>
    </source>
</evidence>
<dbReference type="Gene3D" id="1.10.260.40">
    <property type="entry name" value="lambda repressor-like DNA-binding domains"/>
    <property type="match status" value="1"/>
</dbReference>
<dbReference type="AlphaFoldDB" id="A0AAN4AU02"/>
<proteinExistence type="predicted"/>
<dbReference type="InterPro" id="IPR036286">
    <property type="entry name" value="LexA/Signal_pep-like_sf"/>
</dbReference>
<dbReference type="InterPro" id="IPR010982">
    <property type="entry name" value="Lambda_DNA-bd_dom_sf"/>
</dbReference>
<feature type="domain" description="HTH cro/C1-type" evidence="4">
    <location>
        <begin position="8"/>
        <end position="62"/>
    </location>
</feature>
<dbReference type="Pfam" id="PF01381">
    <property type="entry name" value="HTH_3"/>
    <property type="match status" value="1"/>
</dbReference>
<sequence length="208" mass="23897">MKDIGKKIAYLREKNKMTQVELAKKLGIATQSIVNYETGKRLIPLDVLEKTAIYFGIPIEKFFNVKDEDFKNIESSVSEFKKIPIISRVSAGRGEWANEEILDWLELPVSICKNADFATFIKGDSMEPRIKDGEIILVKQDICLDTGDIGVFRIGDEVFCKKFYYNPITGESMLKSINTKYDPIYVDKDDWEKYKCLGKVLCSIDYNF</sequence>
<dbReference type="CDD" id="cd06529">
    <property type="entry name" value="S24_LexA-like"/>
    <property type="match status" value="1"/>
</dbReference>
<dbReference type="RefSeq" id="WP_005960399.1">
    <property type="nucleotide sequence ID" value="NZ_ALKK01000011.1"/>
</dbReference>
<protein>
    <submittedName>
        <fullName evidence="5">DNA-binding helix-turn-helix protein</fullName>
    </submittedName>
</protein>
<keyword evidence="3" id="KW-0804">Transcription</keyword>
<evidence type="ECO:0000256" key="3">
    <source>
        <dbReference type="ARBA" id="ARBA00023163"/>
    </source>
</evidence>
<dbReference type="PANTHER" id="PTHR40661:SF3">
    <property type="entry name" value="FELS-1 PROPHAGE TRANSCRIPTIONAL REGULATOR"/>
    <property type="match status" value="1"/>
</dbReference>
<dbReference type="Pfam" id="PF00717">
    <property type="entry name" value="Peptidase_S24"/>
    <property type="match status" value="1"/>
</dbReference>
<dbReference type="CDD" id="cd00093">
    <property type="entry name" value="HTH_XRE"/>
    <property type="match status" value="1"/>
</dbReference>
<accession>A0AAN4AU02</accession>
<evidence type="ECO:0000256" key="2">
    <source>
        <dbReference type="ARBA" id="ARBA00023125"/>
    </source>
</evidence>
<dbReference type="GO" id="GO:0003677">
    <property type="term" value="F:DNA binding"/>
    <property type="evidence" value="ECO:0007669"/>
    <property type="project" value="UniProtKB-KW"/>
</dbReference>
<dbReference type="InterPro" id="IPR015927">
    <property type="entry name" value="Peptidase_S24_S26A/B/C"/>
</dbReference>
<dbReference type="PANTHER" id="PTHR40661">
    <property type="match status" value="1"/>
</dbReference>
<gene>
    <name evidence="5" type="ORF">HMPREF1127_1099</name>
</gene>
<dbReference type="Proteomes" id="UP000003120">
    <property type="component" value="Unassembled WGS sequence"/>
</dbReference>
<organism evidence="5 6">
    <name type="scientific">Fusobacterium necrophorum subsp. funduliforme Fnf 1007</name>
    <dbReference type="NCBI Taxonomy" id="1161424"/>
    <lineage>
        <taxon>Bacteria</taxon>
        <taxon>Fusobacteriati</taxon>
        <taxon>Fusobacteriota</taxon>
        <taxon>Fusobacteriia</taxon>
        <taxon>Fusobacteriales</taxon>
        <taxon>Fusobacteriaceae</taxon>
        <taxon>Fusobacterium</taxon>
    </lineage>
</organism>